<keyword evidence="3 6" id="KW-0479">Metal-binding</keyword>
<evidence type="ECO:0000256" key="2">
    <source>
        <dbReference type="ARBA" id="ARBA00022722"/>
    </source>
</evidence>
<feature type="domain" description="PIN" evidence="7">
    <location>
        <begin position="3"/>
        <end position="124"/>
    </location>
</feature>
<sequence>MRVYLDTSALLKRIFVEPESDALVEAIDHWHADRCLLVASSLAWVEVARAIRFRYDAPYGDVENHVDDALAGVAEHPIGPEVVGLARRIGPAALRSLDALHLASALLLDADVLVTYDDRLREACRDAGLRALSPVTGP</sequence>
<comment type="similarity">
    <text evidence="6">Belongs to the PINc/VapC protein family.</text>
</comment>
<gene>
    <name evidence="6" type="primary">vapC</name>
    <name evidence="8" type="ORF">SacazDRAFT_03323</name>
</gene>
<dbReference type="EC" id="3.1.-.-" evidence="6"/>
<dbReference type="AlphaFoldDB" id="H8G4Y3"/>
<keyword evidence="9" id="KW-1185">Reference proteome</keyword>
<dbReference type="InterPro" id="IPR029060">
    <property type="entry name" value="PIN-like_dom_sf"/>
</dbReference>
<feature type="binding site" evidence="6">
    <location>
        <position position="98"/>
    </location>
    <ligand>
        <name>Mg(2+)</name>
        <dbReference type="ChEBI" id="CHEBI:18420"/>
    </ligand>
</feature>
<organism evidence="8 9">
    <name type="scientific">Saccharomonospora azurea NA-128</name>
    <dbReference type="NCBI Taxonomy" id="882081"/>
    <lineage>
        <taxon>Bacteria</taxon>
        <taxon>Bacillati</taxon>
        <taxon>Actinomycetota</taxon>
        <taxon>Actinomycetes</taxon>
        <taxon>Pseudonocardiales</taxon>
        <taxon>Pseudonocardiaceae</taxon>
        <taxon>Saccharomonospora</taxon>
    </lineage>
</organism>
<dbReference type="Pfam" id="PF01850">
    <property type="entry name" value="PIN"/>
    <property type="match status" value="1"/>
</dbReference>
<keyword evidence="5 6" id="KW-0460">Magnesium</keyword>
<dbReference type="Gene3D" id="3.40.50.1010">
    <property type="entry name" value="5'-nuclease"/>
    <property type="match status" value="1"/>
</dbReference>
<dbReference type="GO" id="GO:0000287">
    <property type="term" value="F:magnesium ion binding"/>
    <property type="evidence" value="ECO:0007669"/>
    <property type="project" value="UniProtKB-UniRule"/>
</dbReference>
<evidence type="ECO:0000259" key="7">
    <source>
        <dbReference type="Pfam" id="PF01850"/>
    </source>
</evidence>
<dbReference type="EMBL" id="CM001466">
    <property type="protein sequence ID" value="EHY90200.1"/>
    <property type="molecule type" value="Genomic_DNA"/>
</dbReference>
<evidence type="ECO:0000256" key="5">
    <source>
        <dbReference type="ARBA" id="ARBA00022842"/>
    </source>
</evidence>
<keyword evidence="2 6" id="KW-0540">Nuclease</keyword>
<keyword evidence="6" id="KW-0800">Toxin</keyword>
<reference evidence="8 9" key="1">
    <citation type="journal article" date="2012" name="Stand. Genomic Sci.">
        <title>Genome sequence of the soil bacterium Saccharomonospora azurea type strain (NA-128(T)).</title>
        <authorList>
            <person name="Klenk H.P."/>
            <person name="Held B."/>
            <person name="Lucas S."/>
            <person name="Lapidus A."/>
            <person name="Copeland A."/>
            <person name="Hammon N."/>
            <person name="Pitluck S."/>
            <person name="Goodwin L.A."/>
            <person name="Han C."/>
            <person name="Tapia R."/>
            <person name="Brambilla E.M."/>
            <person name="Potter G."/>
            <person name="Land M."/>
            <person name="Ivanova N."/>
            <person name="Rohde M."/>
            <person name="Goker M."/>
            <person name="Detter J.C."/>
            <person name="Kyrpides N.C."/>
            <person name="Woyke T."/>
        </authorList>
    </citation>
    <scope>NUCLEOTIDE SEQUENCE [LARGE SCALE GENOMIC DNA]</scope>
    <source>
        <strain evidence="8 9">NA-128</strain>
    </source>
</reference>
<dbReference type="GO" id="GO:0016787">
    <property type="term" value="F:hydrolase activity"/>
    <property type="evidence" value="ECO:0007669"/>
    <property type="project" value="UniProtKB-KW"/>
</dbReference>
<name>H8G4Y3_9PSEU</name>
<dbReference type="InterPro" id="IPR002716">
    <property type="entry name" value="PIN_dom"/>
</dbReference>
<dbReference type="Proteomes" id="UP000004705">
    <property type="component" value="Chromosome"/>
</dbReference>
<accession>H8G4Y3</accession>
<feature type="binding site" evidence="6">
    <location>
        <position position="6"/>
    </location>
    <ligand>
        <name>Mg(2+)</name>
        <dbReference type="ChEBI" id="CHEBI:18420"/>
    </ligand>
</feature>
<dbReference type="InterPro" id="IPR022907">
    <property type="entry name" value="VapC_family"/>
</dbReference>
<evidence type="ECO:0000256" key="6">
    <source>
        <dbReference type="HAMAP-Rule" id="MF_00265"/>
    </source>
</evidence>
<dbReference type="RefSeq" id="WP_005443448.1">
    <property type="nucleotide sequence ID" value="NZ_CM001466.1"/>
</dbReference>
<dbReference type="HOGENOM" id="CLU_119496_0_0_11"/>
<evidence type="ECO:0000256" key="1">
    <source>
        <dbReference type="ARBA" id="ARBA00022649"/>
    </source>
</evidence>
<keyword evidence="4 6" id="KW-0378">Hydrolase</keyword>
<dbReference type="GO" id="GO:0004540">
    <property type="term" value="F:RNA nuclease activity"/>
    <property type="evidence" value="ECO:0007669"/>
    <property type="project" value="InterPro"/>
</dbReference>
<proteinExistence type="inferred from homology"/>
<evidence type="ECO:0000256" key="4">
    <source>
        <dbReference type="ARBA" id="ARBA00022801"/>
    </source>
</evidence>
<keyword evidence="1 6" id="KW-1277">Toxin-antitoxin system</keyword>
<evidence type="ECO:0000256" key="3">
    <source>
        <dbReference type="ARBA" id="ARBA00022723"/>
    </source>
</evidence>
<evidence type="ECO:0000313" key="8">
    <source>
        <dbReference type="EMBL" id="EHY90200.1"/>
    </source>
</evidence>
<protein>
    <recommendedName>
        <fullName evidence="6">Ribonuclease VapC</fullName>
        <shortName evidence="6">RNase VapC</shortName>
        <ecNumber evidence="6">3.1.-.-</ecNumber>
    </recommendedName>
    <alternativeName>
        <fullName evidence="6">Toxin VapC</fullName>
    </alternativeName>
</protein>
<dbReference type="GO" id="GO:0090729">
    <property type="term" value="F:toxin activity"/>
    <property type="evidence" value="ECO:0007669"/>
    <property type="project" value="UniProtKB-KW"/>
</dbReference>
<dbReference type="HAMAP" id="MF_00265">
    <property type="entry name" value="VapC_Nob1"/>
    <property type="match status" value="1"/>
</dbReference>
<comment type="function">
    <text evidence="6">Toxic component of a toxin-antitoxin (TA) system. An RNase.</text>
</comment>
<comment type="cofactor">
    <cofactor evidence="6">
        <name>Mg(2+)</name>
        <dbReference type="ChEBI" id="CHEBI:18420"/>
    </cofactor>
</comment>
<evidence type="ECO:0000313" key="9">
    <source>
        <dbReference type="Proteomes" id="UP000004705"/>
    </source>
</evidence>
<dbReference type="OrthoDB" id="1525146at2"/>
<dbReference type="SUPFAM" id="SSF88723">
    <property type="entry name" value="PIN domain-like"/>
    <property type="match status" value="1"/>
</dbReference>